<reference evidence="2 3" key="1">
    <citation type="submission" date="2020-03" db="EMBL/GenBank/DDBJ databases">
        <title>FDA dAtabase for Regulatory Grade micrObial Sequences (FDA-ARGOS): Supporting development and validation of Infectious Disease Dx tests.</title>
        <authorList>
            <person name="Campos J."/>
            <person name="Goldberg B."/>
            <person name="Tallon L."/>
            <person name="Sadzewicz L."/>
            <person name="Vavikolanu K."/>
            <person name="Mehta A."/>
            <person name="Aluvathingal J."/>
            <person name="Nadendla S."/>
            <person name="Nandy P."/>
            <person name="Geyer C."/>
            <person name="Yan Y."/>
            <person name="Sichtig H."/>
        </authorList>
    </citation>
    <scope>NUCLEOTIDE SEQUENCE [LARGE SCALE GENOMIC DNA]</scope>
    <source>
        <strain evidence="2 3">FDAARGOS_656</strain>
    </source>
</reference>
<evidence type="ECO:0000313" key="2">
    <source>
        <dbReference type="EMBL" id="KAF6070578.1"/>
    </source>
</evidence>
<evidence type="ECO:0000256" key="1">
    <source>
        <dbReference type="SAM" id="Phobius"/>
    </source>
</evidence>
<evidence type="ECO:0000313" key="3">
    <source>
        <dbReference type="Proteomes" id="UP000536275"/>
    </source>
</evidence>
<dbReference type="Proteomes" id="UP000536275">
    <property type="component" value="Unassembled WGS sequence"/>
</dbReference>
<feature type="transmembrane region" description="Helical" evidence="1">
    <location>
        <begin position="179"/>
        <end position="197"/>
    </location>
</feature>
<protein>
    <submittedName>
        <fullName evidence="2">Uncharacterized protein</fullName>
    </submittedName>
</protein>
<name>A0A8H6C0Z0_CANAX</name>
<keyword evidence="1" id="KW-0812">Transmembrane</keyword>
<dbReference type="AlphaFoldDB" id="A0A8H6C0Z0"/>
<gene>
    <name evidence="2" type="ORF">FOB64_001684</name>
</gene>
<dbReference type="EMBL" id="JABWAD010000022">
    <property type="protein sequence ID" value="KAF6070578.1"/>
    <property type="molecule type" value="Genomic_DNA"/>
</dbReference>
<organism evidence="2 3">
    <name type="scientific">Candida albicans</name>
    <name type="common">Yeast</name>
    <dbReference type="NCBI Taxonomy" id="5476"/>
    <lineage>
        <taxon>Eukaryota</taxon>
        <taxon>Fungi</taxon>
        <taxon>Dikarya</taxon>
        <taxon>Ascomycota</taxon>
        <taxon>Saccharomycotina</taxon>
        <taxon>Pichiomycetes</taxon>
        <taxon>Debaryomycetaceae</taxon>
        <taxon>Candida/Lodderomyces clade</taxon>
        <taxon>Candida</taxon>
    </lineage>
</organism>
<accession>A0A8H6C0Z0</accession>
<proteinExistence type="predicted"/>
<keyword evidence="1" id="KW-1133">Transmembrane helix</keyword>
<sequence>MLGLPFLKQIYLAVDNEGKKIALANSNKYLKMTKQDIFNDVANPDQHVYNNTAGELADITNSNSSSSDTTSSIESGNSGISGNSIDYIKSGKIPFATVYSESTEGTFIYSSLSQTSGATVILDIPARFSGASIKSGLIYLNGDSSTSVTTSAINSTSTSKAQANLNGQMNYVEVGTMKFPTAILSLVLSIFLIIITLL</sequence>
<comment type="caution">
    <text evidence="2">The sequence shown here is derived from an EMBL/GenBank/DDBJ whole genome shotgun (WGS) entry which is preliminary data.</text>
</comment>
<keyword evidence="1" id="KW-0472">Membrane</keyword>